<keyword evidence="1" id="KW-1133">Transmembrane helix</keyword>
<evidence type="ECO:0000313" key="2">
    <source>
        <dbReference type="EMBL" id="MFD2044184.1"/>
    </source>
</evidence>
<keyword evidence="1" id="KW-0472">Membrane</keyword>
<gene>
    <name evidence="2" type="ORF">ACFSJF_07900</name>
</gene>
<dbReference type="EMBL" id="JBHUHQ010000014">
    <property type="protein sequence ID" value="MFD2044184.1"/>
    <property type="molecule type" value="Genomic_DNA"/>
</dbReference>
<feature type="transmembrane region" description="Helical" evidence="1">
    <location>
        <begin position="6"/>
        <end position="26"/>
    </location>
</feature>
<comment type="caution">
    <text evidence="2">The sequence shown here is derived from an EMBL/GenBank/DDBJ whole genome shotgun (WGS) entry which is preliminary data.</text>
</comment>
<keyword evidence="1" id="KW-0812">Transmembrane</keyword>
<dbReference type="Proteomes" id="UP001597383">
    <property type="component" value="Unassembled WGS sequence"/>
</dbReference>
<protein>
    <submittedName>
        <fullName evidence="2">Uncharacterized protein</fullName>
    </submittedName>
</protein>
<proteinExistence type="predicted"/>
<reference evidence="3" key="1">
    <citation type="journal article" date="2019" name="Int. J. Syst. Evol. Microbiol.">
        <title>The Global Catalogue of Microorganisms (GCM) 10K type strain sequencing project: providing services to taxonomists for standard genome sequencing and annotation.</title>
        <authorList>
            <consortium name="The Broad Institute Genomics Platform"/>
            <consortium name="The Broad Institute Genome Sequencing Center for Infectious Disease"/>
            <person name="Wu L."/>
            <person name="Ma J."/>
        </authorList>
    </citation>
    <scope>NUCLEOTIDE SEQUENCE [LARGE SCALE GENOMIC DNA]</scope>
    <source>
        <strain evidence="3">R28</strain>
    </source>
</reference>
<feature type="transmembrane region" description="Helical" evidence="1">
    <location>
        <begin position="38"/>
        <end position="59"/>
    </location>
</feature>
<sequence>MSAAYMPIIILAILMIFLISIATGILNRKSKIFSYVKTQWLLIGYVSVLIISVALYFFIPHESSSGESIAVKDIPDLYMEAGNGTLLDIDSRYIANKWEYNYENDSLTLNAHYMEEANGVSTYIQKRDDSTDKIEVIYYRTPTILAGGIDITDRFPPLDIDLSADVLTYENNDPVDVEFIGYKKEFPFTQHTGEKLEGWMETTYRHRGKEIVLLRIPQDLNMEYEPQMDVQFVEW</sequence>
<name>A0ABW4VX24_9BACI</name>
<keyword evidence="3" id="KW-1185">Reference proteome</keyword>
<organism evidence="2 3">
    <name type="scientific">Ornithinibacillus salinisoli</name>
    <dbReference type="NCBI Taxonomy" id="1848459"/>
    <lineage>
        <taxon>Bacteria</taxon>
        <taxon>Bacillati</taxon>
        <taxon>Bacillota</taxon>
        <taxon>Bacilli</taxon>
        <taxon>Bacillales</taxon>
        <taxon>Bacillaceae</taxon>
        <taxon>Ornithinibacillus</taxon>
    </lineage>
</organism>
<evidence type="ECO:0000256" key="1">
    <source>
        <dbReference type="SAM" id="Phobius"/>
    </source>
</evidence>
<evidence type="ECO:0000313" key="3">
    <source>
        <dbReference type="Proteomes" id="UP001597383"/>
    </source>
</evidence>
<accession>A0ABW4VX24</accession>
<dbReference type="RefSeq" id="WP_377556492.1">
    <property type="nucleotide sequence ID" value="NZ_JBHUHQ010000014.1"/>
</dbReference>